<feature type="domain" description="Response regulatory" evidence="1">
    <location>
        <begin position="2"/>
        <end position="71"/>
    </location>
</feature>
<dbReference type="SUPFAM" id="SSF52172">
    <property type="entry name" value="CheY-like"/>
    <property type="match status" value="1"/>
</dbReference>
<dbReference type="GO" id="GO:0000160">
    <property type="term" value="P:phosphorelay signal transduction system"/>
    <property type="evidence" value="ECO:0007669"/>
    <property type="project" value="InterPro"/>
</dbReference>
<protein>
    <recommendedName>
        <fullName evidence="1">Response regulatory domain-containing protein</fullName>
    </recommendedName>
</protein>
<comment type="caution">
    <text evidence="2">The sequence shown here is derived from an EMBL/GenBank/DDBJ whole genome shotgun (WGS) entry which is preliminary data.</text>
</comment>
<organism evidence="2">
    <name type="scientific">marine sediment metagenome</name>
    <dbReference type="NCBI Taxonomy" id="412755"/>
    <lineage>
        <taxon>unclassified sequences</taxon>
        <taxon>metagenomes</taxon>
        <taxon>ecological metagenomes</taxon>
    </lineage>
</organism>
<feature type="non-terminal residue" evidence="2">
    <location>
        <position position="71"/>
    </location>
</feature>
<dbReference type="Pfam" id="PF00072">
    <property type="entry name" value="Response_reg"/>
    <property type="match status" value="1"/>
</dbReference>
<dbReference type="PROSITE" id="PS50110">
    <property type="entry name" value="RESPONSE_REGULATORY"/>
    <property type="match status" value="1"/>
</dbReference>
<dbReference type="PANTHER" id="PTHR42872">
    <property type="entry name" value="PROTEIN-GLUTAMATE METHYLESTERASE/PROTEIN-GLUTAMINE GLUTAMINASE"/>
    <property type="match status" value="1"/>
</dbReference>
<dbReference type="InterPro" id="IPR011006">
    <property type="entry name" value="CheY-like_superfamily"/>
</dbReference>
<evidence type="ECO:0000259" key="1">
    <source>
        <dbReference type="PROSITE" id="PS50110"/>
    </source>
</evidence>
<dbReference type="PANTHER" id="PTHR42872:SF6">
    <property type="entry name" value="PROTEIN-GLUTAMATE METHYLESTERASE_PROTEIN-GLUTAMINE GLUTAMINASE"/>
    <property type="match status" value="1"/>
</dbReference>
<proteinExistence type="predicted"/>
<name>X1SBW8_9ZZZZ</name>
<dbReference type="AlphaFoldDB" id="X1SBW8"/>
<dbReference type="InterPro" id="IPR001789">
    <property type="entry name" value="Sig_transdc_resp-reg_receiver"/>
</dbReference>
<accession>X1SBW8</accession>
<sequence length="71" mass="8186">MRVLTVDDSPTVLAIYKKIIEIDPQFKLIGQAHDAYQAREMIVSLHPDVIVMDIIMPKISGLNFLRKLMKY</sequence>
<dbReference type="Gene3D" id="3.40.50.2300">
    <property type="match status" value="1"/>
</dbReference>
<reference evidence="2" key="1">
    <citation type="journal article" date="2014" name="Front. Microbiol.">
        <title>High frequency of phylogenetically diverse reductive dehalogenase-homologous genes in deep subseafloor sedimentary metagenomes.</title>
        <authorList>
            <person name="Kawai M."/>
            <person name="Futagami T."/>
            <person name="Toyoda A."/>
            <person name="Takaki Y."/>
            <person name="Nishi S."/>
            <person name="Hori S."/>
            <person name="Arai W."/>
            <person name="Tsubouchi T."/>
            <person name="Morono Y."/>
            <person name="Uchiyama I."/>
            <person name="Ito T."/>
            <person name="Fujiyama A."/>
            <person name="Inagaki F."/>
            <person name="Takami H."/>
        </authorList>
    </citation>
    <scope>NUCLEOTIDE SEQUENCE</scope>
    <source>
        <strain evidence="2">Expedition CK06-06</strain>
    </source>
</reference>
<dbReference type="EMBL" id="BARW01012613">
    <property type="protein sequence ID" value="GAI72930.1"/>
    <property type="molecule type" value="Genomic_DNA"/>
</dbReference>
<evidence type="ECO:0000313" key="2">
    <source>
        <dbReference type="EMBL" id="GAI72930.1"/>
    </source>
</evidence>
<gene>
    <name evidence="2" type="ORF">S12H4_23646</name>
</gene>